<sequence>MSVECPSCYALHWMAERLSRSSDAHPRFGLCCDSGQVNLPLPLYPEPPHALQELYTSDTVQAKEFRENIRQYNAAFAFTSLGVSIDDSVNSQRTRGPYVFRIHGELYHLSGSLLPVEGRPPVFSQLYVYDPQLALQERVRRNGNLREDTLAVLQDILLASHQYAPVYKHAYEVLSQYDDSTDIAVRLAVIAGRDRRRYNLPIADEVAVILPGTGEPAVESCGRDIVLHRRSGPLQRISETHPAYAPLHYTLLFPFGTHGWHWHLRLRGGQRRLTQTRFYAYQIQVRHQEFSTVLRGGRLFQQYIVDMWASSEQSRLRFLRHNQRTLRAAVYSGLEDALLGSQDVNLNELGQLIILPSSFTAGPRYMQQLFQDGMAIARYFRNVDLFLTMTANP</sequence>
<protein>
    <recommendedName>
        <fullName evidence="1">Helitron helicase-like domain-containing protein</fullName>
    </recommendedName>
</protein>
<reference evidence="2 3" key="1">
    <citation type="journal article" date="2015" name="Biotechnol. Biofuels">
        <title>Enhanced degradation of softwood versus hardwood by the white-rot fungus Pycnoporus coccineus.</title>
        <authorList>
            <person name="Couturier M."/>
            <person name="Navarro D."/>
            <person name="Chevret D."/>
            <person name="Henrissat B."/>
            <person name="Piumi F."/>
            <person name="Ruiz-Duenas F.J."/>
            <person name="Martinez A.T."/>
            <person name="Grigoriev I.V."/>
            <person name="Riley R."/>
            <person name="Lipzen A."/>
            <person name="Berrin J.G."/>
            <person name="Master E.R."/>
            <person name="Rosso M.N."/>
        </authorList>
    </citation>
    <scope>NUCLEOTIDE SEQUENCE [LARGE SCALE GENOMIC DNA]</scope>
    <source>
        <strain evidence="2 3">BRFM310</strain>
    </source>
</reference>
<evidence type="ECO:0000313" key="2">
    <source>
        <dbReference type="EMBL" id="OSC97182.1"/>
    </source>
</evidence>
<keyword evidence="3" id="KW-1185">Reference proteome</keyword>
<dbReference type="OrthoDB" id="2272314at2759"/>
<dbReference type="PANTHER" id="PTHR45786:SF74">
    <property type="entry name" value="ATP-DEPENDENT DNA HELICASE"/>
    <property type="match status" value="1"/>
</dbReference>
<feature type="non-terminal residue" evidence="2">
    <location>
        <position position="393"/>
    </location>
</feature>
<organism evidence="2 3">
    <name type="scientific">Trametes coccinea (strain BRFM310)</name>
    <name type="common">Pycnoporus coccineus</name>
    <dbReference type="NCBI Taxonomy" id="1353009"/>
    <lineage>
        <taxon>Eukaryota</taxon>
        <taxon>Fungi</taxon>
        <taxon>Dikarya</taxon>
        <taxon>Basidiomycota</taxon>
        <taxon>Agaricomycotina</taxon>
        <taxon>Agaricomycetes</taxon>
        <taxon>Polyporales</taxon>
        <taxon>Polyporaceae</taxon>
        <taxon>Trametes</taxon>
    </lineage>
</organism>
<feature type="domain" description="Helitron helicase-like" evidence="1">
    <location>
        <begin position="278"/>
        <end position="393"/>
    </location>
</feature>
<dbReference type="Pfam" id="PF14214">
    <property type="entry name" value="Helitron_like_N"/>
    <property type="match status" value="1"/>
</dbReference>
<dbReference type="InterPro" id="IPR025476">
    <property type="entry name" value="Helitron_helicase-like"/>
</dbReference>
<accession>A0A1Y2I9S2</accession>
<dbReference type="PANTHER" id="PTHR45786">
    <property type="entry name" value="DNA BINDING PROTEIN-LIKE"/>
    <property type="match status" value="1"/>
</dbReference>
<dbReference type="AlphaFoldDB" id="A0A1Y2I9S2"/>
<evidence type="ECO:0000313" key="3">
    <source>
        <dbReference type="Proteomes" id="UP000193067"/>
    </source>
</evidence>
<gene>
    <name evidence="2" type="ORF">PYCCODRAFT_1351447</name>
</gene>
<evidence type="ECO:0000259" key="1">
    <source>
        <dbReference type="Pfam" id="PF14214"/>
    </source>
</evidence>
<name>A0A1Y2I9S2_TRAC3</name>
<dbReference type="Proteomes" id="UP000193067">
    <property type="component" value="Unassembled WGS sequence"/>
</dbReference>
<dbReference type="STRING" id="1353009.A0A1Y2I9S2"/>
<dbReference type="EMBL" id="KZ084156">
    <property type="protein sequence ID" value="OSC97182.1"/>
    <property type="molecule type" value="Genomic_DNA"/>
</dbReference>
<proteinExistence type="predicted"/>